<dbReference type="PROSITE" id="PS01359">
    <property type="entry name" value="ZF_PHD_1"/>
    <property type="match status" value="1"/>
</dbReference>
<dbReference type="RefSeq" id="XP_017992517.1">
    <property type="nucleotide sequence ID" value="XM_018135563.1"/>
</dbReference>
<proteinExistence type="predicted"/>
<accession>A0A0M9VPW7</accession>
<dbReference type="GO" id="GO:0048188">
    <property type="term" value="C:Set1C/COMPASS complex"/>
    <property type="evidence" value="ECO:0007669"/>
    <property type="project" value="InterPro"/>
</dbReference>
<protein>
    <submittedName>
        <fullName evidence="9">Secreted Phosphoprotei</fullName>
    </submittedName>
</protein>
<dbReference type="Pfam" id="PF00628">
    <property type="entry name" value="PHD"/>
    <property type="match status" value="1"/>
</dbReference>
<evidence type="ECO:0000256" key="1">
    <source>
        <dbReference type="ARBA" id="ARBA00004123"/>
    </source>
</evidence>
<reference evidence="9 10" key="1">
    <citation type="submission" date="2015-07" db="EMBL/GenBank/DDBJ databases">
        <title>Draft Genome Sequence of Malassezia furfur CBS1878 and Malassezia pachydermatis CBS1879.</title>
        <authorList>
            <person name="Triana S."/>
            <person name="Ohm R."/>
            <person name="Gonzalez A."/>
            <person name="DeCock H."/>
            <person name="Restrepo S."/>
            <person name="Celis A."/>
        </authorList>
    </citation>
    <scope>NUCLEOTIDE SEQUENCE [LARGE SCALE GENOMIC DNA]</scope>
    <source>
        <strain evidence="9 10">CBS 1879</strain>
    </source>
</reference>
<gene>
    <name evidence="9" type="ORF">Malapachy_1051</name>
</gene>
<dbReference type="STRING" id="77020.A0A0M9VPW7"/>
<dbReference type="GO" id="GO:0045893">
    <property type="term" value="P:positive regulation of DNA-templated transcription"/>
    <property type="evidence" value="ECO:0007669"/>
    <property type="project" value="TreeGrafter"/>
</dbReference>
<comment type="caution">
    <text evidence="9">The sequence shown here is derived from an EMBL/GenBank/DDBJ whole genome shotgun (WGS) entry which is preliminary data.</text>
</comment>
<evidence type="ECO:0000256" key="3">
    <source>
        <dbReference type="ARBA" id="ARBA00022771"/>
    </source>
</evidence>
<dbReference type="AlphaFoldDB" id="A0A0M9VPW7"/>
<name>A0A0M9VPW7_9BASI</name>
<evidence type="ECO:0000256" key="5">
    <source>
        <dbReference type="ARBA" id="ARBA00023242"/>
    </source>
</evidence>
<feature type="compositionally biased region" description="Basic and acidic residues" evidence="7">
    <location>
        <begin position="1"/>
        <end position="29"/>
    </location>
</feature>
<dbReference type="GeneID" id="28727438"/>
<feature type="compositionally biased region" description="Low complexity" evidence="7">
    <location>
        <begin position="33"/>
        <end position="50"/>
    </location>
</feature>
<dbReference type="InterPro" id="IPR013083">
    <property type="entry name" value="Znf_RING/FYVE/PHD"/>
</dbReference>
<dbReference type="PROSITE" id="PS50016">
    <property type="entry name" value="ZF_PHD_2"/>
    <property type="match status" value="1"/>
</dbReference>
<feature type="region of interest" description="Disordered" evidence="7">
    <location>
        <begin position="1"/>
        <end position="50"/>
    </location>
</feature>
<dbReference type="SMART" id="SM00249">
    <property type="entry name" value="PHD"/>
    <property type="match status" value="1"/>
</dbReference>
<dbReference type="InterPro" id="IPR019786">
    <property type="entry name" value="Zinc_finger_PHD-type_CS"/>
</dbReference>
<evidence type="ECO:0000256" key="6">
    <source>
        <dbReference type="PROSITE-ProRule" id="PRU00146"/>
    </source>
</evidence>
<evidence type="ECO:0000256" key="2">
    <source>
        <dbReference type="ARBA" id="ARBA00022723"/>
    </source>
</evidence>
<evidence type="ECO:0000256" key="4">
    <source>
        <dbReference type="ARBA" id="ARBA00022833"/>
    </source>
</evidence>
<dbReference type="VEuPathDB" id="FungiDB:Malapachy_1051"/>
<organism evidence="9 10">
    <name type="scientific">Malassezia pachydermatis</name>
    <dbReference type="NCBI Taxonomy" id="77020"/>
    <lineage>
        <taxon>Eukaryota</taxon>
        <taxon>Fungi</taxon>
        <taxon>Dikarya</taxon>
        <taxon>Basidiomycota</taxon>
        <taxon>Ustilaginomycotina</taxon>
        <taxon>Malasseziomycetes</taxon>
        <taxon>Malasseziales</taxon>
        <taxon>Malasseziaceae</taxon>
        <taxon>Malassezia</taxon>
    </lineage>
</organism>
<dbReference type="InterPro" id="IPR019787">
    <property type="entry name" value="Znf_PHD-finger"/>
</dbReference>
<evidence type="ECO:0000313" key="9">
    <source>
        <dbReference type="EMBL" id="KOS14885.1"/>
    </source>
</evidence>
<evidence type="ECO:0000259" key="8">
    <source>
        <dbReference type="PROSITE" id="PS50016"/>
    </source>
</evidence>
<dbReference type="Proteomes" id="UP000037751">
    <property type="component" value="Unassembled WGS sequence"/>
</dbReference>
<keyword evidence="5" id="KW-0539">Nucleus</keyword>
<sequence length="378" mass="41640">MDDEVRLRDAPKRKDGTRESTPLDRDVKRAGRAAAPPTTTTTPTTASPAPESDVQLYCLCREQFEDERVMIACDRCDEWYHAACVHIREDDVDRIDVFICPICEPHTDERTSYKAPCQRVGCTQPARLPLSKFCSDSCGRAAILARLQQRKEGRTPEGRARFAMPTISPPAPCGVTIWSDPSVLTDAPRTLDAAWIEHLRASLHPQTLVIPPGQSVGAYVRDHATVLATATYEAARLTSELAALEAQQASVHATLDLLGVRSKLLQVLEDQQSSLPPPSDGSGPCCGFDARLCWDDEPFAAWVASPEGRALVADETVESHLDMVCLLAKRRCKRHADWSAIRGAELDVLREAHTSHLSALAERIQHVRVALQRVADQT</sequence>
<dbReference type="InterPro" id="IPR001965">
    <property type="entry name" value="Znf_PHD"/>
</dbReference>
<keyword evidence="2" id="KW-0479">Metal-binding</keyword>
<dbReference type="EMBL" id="LGAV01000003">
    <property type="protein sequence ID" value="KOS14885.1"/>
    <property type="molecule type" value="Genomic_DNA"/>
</dbReference>
<dbReference type="OrthoDB" id="436852at2759"/>
<keyword evidence="10" id="KW-1185">Reference proteome</keyword>
<evidence type="ECO:0000313" key="10">
    <source>
        <dbReference type="Proteomes" id="UP000037751"/>
    </source>
</evidence>
<dbReference type="GO" id="GO:0008270">
    <property type="term" value="F:zinc ion binding"/>
    <property type="evidence" value="ECO:0007669"/>
    <property type="project" value="UniProtKB-KW"/>
</dbReference>
<dbReference type="Gene3D" id="3.30.40.10">
    <property type="entry name" value="Zinc/RING finger domain, C3HC4 (zinc finger)"/>
    <property type="match status" value="1"/>
</dbReference>
<keyword evidence="4" id="KW-0862">Zinc</keyword>
<keyword evidence="3 6" id="KW-0863">Zinc-finger</keyword>
<dbReference type="PANTHER" id="PTHR46174:SF1">
    <property type="entry name" value="CXXC-TYPE ZINC FINGER PROTEIN 1"/>
    <property type="match status" value="1"/>
</dbReference>
<evidence type="ECO:0000256" key="7">
    <source>
        <dbReference type="SAM" id="MobiDB-lite"/>
    </source>
</evidence>
<dbReference type="PANTHER" id="PTHR46174">
    <property type="entry name" value="CXXC-TYPE ZINC FINGER PROTEIN 1"/>
    <property type="match status" value="1"/>
</dbReference>
<comment type="subcellular location">
    <subcellularLocation>
        <location evidence="1">Nucleus</location>
    </subcellularLocation>
</comment>
<dbReference type="SUPFAM" id="SSF57903">
    <property type="entry name" value="FYVE/PHD zinc finger"/>
    <property type="match status" value="1"/>
</dbReference>
<dbReference type="InterPro" id="IPR037869">
    <property type="entry name" value="Spp1/CFP1"/>
</dbReference>
<dbReference type="InterPro" id="IPR011011">
    <property type="entry name" value="Znf_FYVE_PHD"/>
</dbReference>
<feature type="domain" description="PHD-type" evidence="8">
    <location>
        <begin position="55"/>
        <end position="106"/>
    </location>
</feature>